<dbReference type="InterPro" id="IPR004839">
    <property type="entry name" value="Aminotransferase_I/II_large"/>
</dbReference>
<dbReference type="Pfam" id="PF00155">
    <property type="entry name" value="Aminotran_1_2"/>
    <property type="match status" value="1"/>
</dbReference>
<gene>
    <name evidence="13" type="primary">hisC1</name>
    <name evidence="13" type="ORF">RCA23_c09770</name>
</gene>
<dbReference type="InterPro" id="IPR015422">
    <property type="entry name" value="PyrdxlP-dep_Trfase_small"/>
</dbReference>
<dbReference type="InterPro" id="IPR050106">
    <property type="entry name" value="HistidinolP_aminotransfase"/>
</dbReference>
<dbReference type="GO" id="GO:0000105">
    <property type="term" value="P:L-histidine biosynthetic process"/>
    <property type="evidence" value="ECO:0007669"/>
    <property type="project" value="UniProtKB-KW"/>
</dbReference>
<keyword evidence="8 11" id="KW-0663">Pyridoxal phosphate</keyword>
<evidence type="ECO:0000256" key="10">
    <source>
        <dbReference type="ARBA" id="ARBA00047481"/>
    </source>
</evidence>
<evidence type="ECO:0000256" key="6">
    <source>
        <dbReference type="ARBA" id="ARBA00022605"/>
    </source>
</evidence>
<name>A0AAN0VHX2_9RHOB</name>
<comment type="catalytic activity">
    <reaction evidence="10">
        <text>L-histidinol phosphate + 2-oxoglutarate = 3-(imidazol-4-yl)-2-oxopropyl phosphate + L-glutamate</text>
        <dbReference type="Rhea" id="RHEA:23744"/>
        <dbReference type="ChEBI" id="CHEBI:16810"/>
        <dbReference type="ChEBI" id="CHEBI:29985"/>
        <dbReference type="ChEBI" id="CHEBI:57766"/>
        <dbReference type="ChEBI" id="CHEBI:57980"/>
        <dbReference type="EC" id="2.6.1.9"/>
    </reaction>
</comment>
<dbReference type="PROSITE" id="PS00599">
    <property type="entry name" value="AA_TRANSFER_CLASS_2"/>
    <property type="match status" value="1"/>
</dbReference>
<keyword evidence="14" id="KW-1185">Reference proteome</keyword>
<dbReference type="InterPro" id="IPR015424">
    <property type="entry name" value="PyrdxlP-dep_Trfase"/>
</dbReference>
<proteinExistence type="inferred from homology"/>
<evidence type="ECO:0000256" key="9">
    <source>
        <dbReference type="ARBA" id="ARBA00023102"/>
    </source>
</evidence>
<dbReference type="Gene3D" id="3.40.640.10">
    <property type="entry name" value="Type I PLP-dependent aspartate aminotransferase-like (Major domain)"/>
    <property type="match status" value="1"/>
</dbReference>
<dbReference type="EC" id="2.6.1.9" evidence="4"/>
<evidence type="ECO:0000256" key="4">
    <source>
        <dbReference type="ARBA" id="ARBA00012748"/>
    </source>
</evidence>
<dbReference type="Proteomes" id="UP000028680">
    <property type="component" value="Chromosome"/>
</dbReference>
<dbReference type="EMBL" id="CP003984">
    <property type="protein sequence ID" value="AII86531.1"/>
    <property type="molecule type" value="Genomic_DNA"/>
</dbReference>
<dbReference type="InterPro" id="IPR001917">
    <property type="entry name" value="Aminotrans_II_pyridoxalP_BS"/>
</dbReference>
<evidence type="ECO:0000256" key="1">
    <source>
        <dbReference type="ARBA" id="ARBA00001933"/>
    </source>
</evidence>
<reference evidence="13 14" key="1">
    <citation type="journal article" date="2014" name="ISME J.">
        <title>Adaptation of an abundant Roseobacter RCA organism to pelagic systems revealed by genomic and transcriptomic analyses.</title>
        <authorList>
            <person name="Voget S."/>
            <person name="Wemheuer B."/>
            <person name="Brinkhoff T."/>
            <person name="Vollmers J."/>
            <person name="Dietrich S."/>
            <person name="Giebel H.A."/>
            <person name="Beardsley C."/>
            <person name="Sardemann C."/>
            <person name="Bakenhus I."/>
            <person name="Billerbeck S."/>
            <person name="Daniel R."/>
            <person name="Simon M."/>
        </authorList>
    </citation>
    <scope>NUCLEOTIDE SEQUENCE [LARGE SCALE GENOMIC DNA]</scope>
    <source>
        <strain evidence="13 14">RCA23</strain>
    </source>
</reference>
<dbReference type="GO" id="GO:0030170">
    <property type="term" value="F:pyridoxal phosphate binding"/>
    <property type="evidence" value="ECO:0007669"/>
    <property type="project" value="InterPro"/>
</dbReference>
<keyword evidence="6" id="KW-0028">Amino-acid biosynthesis</keyword>
<sequence>MSHNALTALAKSLPASVPFVGPETQERALGRAFSARLGANESQFGPSPRSIEAMAQAAQEVWQYGDPENHDLKQALAAHHNIDPGHITLGEGIDGLLLTLTRLTVASGDAILTSHGAYPTFNYHAAGNGGTLHMVPYLDDHEDPRGLAEQARLLGAKLVYFANPDNPMGSWHSADTVQELIDNLPKSSLLVLDEAYIELAPNGTAPDLRPETDNVIRLRTFSKAYGMAGARVGYAIGPKSLICAFDKLRNHFGLSRISQAGALAALKDQAYVDGIKQKVAKSRETLAQIAQDNGLIALPSATNFVTIDCGRDGDFARSVLEQMIARALFIRMPFVAPMNRCIRISCGDEAAMDLVAKALPEALKAARSA</sequence>
<dbReference type="NCBIfam" id="NF006014">
    <property type="entry name" value="PRK08153.1"/>
    <property type="match status" value="1"/>
</dbReference>
<dbReference type="RefSeq" id="WP_044049369.1">
    <property type="nucleotide sequence ID" value="NZ_CP003984.1"/>
</dbReference>
<evidence type="ECO:0000256" key="2">
    <source>
        <dbReference type="ARBA" id="ARBA00005011"/>
    </source>
</evidence>
<keyword evidence="5 13" id="KW-0032">Aminotransferase</keyword>
<dbReference type="PANTHER" id="PTHR43643">
    <property type="entry name" value="HISTIDINOL-PHOSPHATE AMINOTRANSFERASE 2"/>
    <property type="match status" value="1"/>
</dbReference>
<comment type="similarity">
    <text evidence="3">Belongs to the class-II pyridoxal-phosphate-dependent aminotransferase family. Histidinol-phosphate aminotransferase subfamily.</text>
</comment>
<accession>A0AAN0VHX2</accession>
<protein>
    <recommendedName>
        <fullName evidence="4">histidinol-phosphate transaminase</fullName>
        <ecNumber evidence="4">2.6.1.9</ecNumber>
    </recommendedName>
</protein>
<keyword evidence="7 13" id="KW-0808">Transferase</keyword>
<evidence type="ECO:0000256" key="3">
    <source>
        <dbReference type="ARBA" id="ARBA00007970"/>
    </source>
</evidence>
<dbReference type="InterPro" id="IPR015421">
    <property type="entry name" value="PyrdxlP-dep_Trfase_major"/>
</dbReference>
<dbReference type="PANTHER" id="PTHR43643:SF6">
    <property type="entry name" value="HISTIDINOL-PHOSPHATE AMINOTRANSFERASE"/>
    <property type="match status" value="1"/>
</dbReference>
<comment type="pathway">
    <text evidence="2">Amino-acid biosynthesis; L-histidine biosynthesis; L-histidine from 5-phospho-alpha-D-ribose 1-diphosphate: step 7/9.</text>
</comment>
<dbReference type="KEGG" id="ptp:RCA23_c09770"/>
<comment type="cofactor">
    <cofactor evidence="1 11">
        <name>pyridoxal 5'-phosphate</name>
        <dbReference type="ChEBI" id="CHEBI:597326"/>
    </cofactor>
</comment>
<dbReference type="AlphaFoldDB" id="A0AAN0VHX2"/>
<dbReference type="Gene3D" id="3.90.1150.10">
    <property type="entry name" value="Aspartate Aminotransferase, domain 1"/>
    <property type="match status" value="1"/>
</dbReference>
<keyword evidence="9" id="KW-0368">Histidine biosynthesis</keyword>
<feature type="domain" description="Aminotransferase class I/classII large" evidence="12">
    <location>
        <begin position="37"/>
        <end position="359"/>
    </location>
</feature>
<evidence type="ECO:0000256" key="11">
    <source>
        <dbReference type="RuleBase" id="RU003693"/>
    </source>
</evidence>
<dbReference type="CDD" id="cd00609">
    <property type="entry name" value="AAT_like"/>
    <property type="match status" value="1"/>
</dbReference>
<evidence type="ECO:0000313" key="13">
    <source>
        <dbReference type="EMBL" id="AII86531.1"/>
    </source>
</evidence>
<dbReference type="SUPFAM" id="SSF53383">
    <property type="entry name" value="PLP-dependent transferases"/>
    <property type="match status" value="1"/>
</dbReference>
<organism evidence="13 14">
    <name type="scientific">Planktomarina temperata RCA23</name>
    <dbReference type="NCBI Taxonomy" id="666509"/>
    <lineage>
        <taxon>Bacteria</taxon>
        <taxon>Pseudomonadati</taxon>
        <taxon>Pseudomonadota</taxon>
        <taxon>Alphaproteobacteria</taxon>
        <taxon>Rhodobacterales</taxon>
        <taxon>Paracoccaceae</taxon>
        <taxon>Planktomarina</taxon>
    </lineage>
</organism>
<evidence type="ECO:0000256" key="8">
    <source>
        <dbReference type="ARBA" id="ARBA00022898"/>
    </source>
</evidence>
<evidence type="ECO:0000259" key="12">
    <source>
        <dbReference type="Pfam" id="PF00155"/>
    </source>
</evidence>
<evidence type="ECO:0000256" key="7">
    <source>
        <dbReference type="ARBA" id="ARBA00022679"/>
    </source>
</evidence>
<evidence type="ECO:0000313" key="14">
    <source>
        <dbReference type="Proteomes" id="UP000028680"/>
    </source>
</evidence>
<evidence type="ECO:0000256" key="5">
    <source>
        <dbReference type="ARBA" id="ARBA00022576"/>
    </source>
</evidence>
<dbReference type="GO" id="GO:0004400">
    <property type="term" value="F:histidinol-phosphate transaminase activity"/>
    <property type="evidence" value="ECO:0007669"/>
    <property type="project" value="UniProtKB-EC"/>
</dbReference>